<dbReference type="CDD" id="cd24077">
    <property type="entry name" value="ASKHA_ATPase_ROK_SaXylR-like"/>
    <property type="match status" value="1"/>
</dbReference>
<keyword evidence="4" id="KW-0808">Transferase</keyword>
<dbReference type="AlphaFoldDB" id="A0A1W1XIP2"/>
<dbReference type="PANTHER" id="PTHR18964">
    <property type="entry name" value="ROK (REPRESSOR, ORF, KINASE) FAMILY"/>
    <property type="match status" value="1"/>
</dbReference>
<dbReference type="InterPro" id="IPR036390">
    <property type="entry name" value="WH_DNA-bd_sf"/>
</dbReference>
<sequence>MKPVNKYIIRKKNENSVLSMIIQKDLVYRADIAKALDLNKATISAIVQTLLERKLVYEEGIGESNGGRKPIMLKFRQDAGLSVGIDIRVDYISSVLTNLNGTIVDHYNIKVDSITKENILYYINRTIQYFCSSMPPTYYGIIGVGIGIHGTVENNNINFTPYYDLKDFPLADKLSKEFNMPVFIENEASLSAIAEKNTNVSIDNIICINVHSGVGAGLILDGKLFHGFNGSSGEVGHTIVLKGGRPCPCGNQGCLEQYASELTILNMYRQKKGGNALDFNQFKNNILLGEKTAIEMLDEFISYISIAINNLNNTFNPEKIIINSRFTNEIDGTIEKIKNCLHSKINNKVVITKSNLNGNSTAIGASFLSSEKFLMER</sequence>
<dbReference type="STRING" id="1121291.SAMN02745134_02014"/>
<keyword evidence="3" id="KW-0119">Carbohydrate metabolism</keyword>
<dbReference type="PROSITE" id="PS01125">
    <property type="entry name" value="ROK"/>
    <property type="match status" value="1"/>
</dbReference>
<dbReference type="SUPFAM" id="SSF53067">
    <property type="entry name" value="Actin-like ATPase domain"/>
    <property type="match status" value="1"/>
</dbReference>
<dbReference type="Gene3D" id="1.10.10.10">
    <property type="entry name" value="Winged helix-like DNA-binding domain superfamily/Winged helix DNA-binding domain"/>
    <property type="match status" value="1"/>
</dbReference>
<keyword evidence="3" id="KW-0859">Xylose metabolism</keyword>
<dbReference type="SUPFAM" id="SSF46785">
    <property type="entry name" value="Winged helix' DNA-binding domain"/>
    <property type="match status" value="1"/>
</dbReference>
<comment type="similarity">
    <text evidence="2">Belongs to the ROK (NagC/XylR) family.</text>
</comment>
<proteinExistence type="inferred from homology"/>
<evidence type="ECO:0000256" key="1">
    <source>
        <dbReference type="ARBA" id="ARBA00002486"/>
    </source>
</evidence>
<keyword evidence="4" id="KW-0418">Kinase</keyword>
<name>A0A1W1XIP2_9CLOT</name>
<dbReference type="EMBL" id="FWXH01000006">
    <property type="protein sequence ID" value="SMC23843.1"/>
    <property type="molecule type" value="Genomic_DNA"/>
</dbReference>
<comment type="function">
    <text evidence="1">Transcriptional repressor of xylose-utilizing enzymes.</text>
</comment>
<dbReference type="InterPro" id="IPR036388">
    <property type="entry name" value="WH-like_DNA-bd_sf"/>
</dbReference>
<evidence type="ECO:0000256" key="2">
    <source>
        <dbReference type="ARBA" id="ARBA00006479"/>
    </source>
</evidence>
<dbReference type="InterPro" id="IPR000600">
    <property type="entry name" value="ROK"/>
</dbReference>
<reference evidence="4 5" key="1">
    <citation type="submission" date="2017-04" db="EMBL/GenBank/DDBJ databases">
        <authorList>
            <person name="Afonso C.L."/>
            <person name="Miller P.J."/>
            <person name="Scott M.A."/>
            <person name="Spackman E."/>
            <person name="Goraichik I."/>
            <person name="Dimitrov K.M."/>
            <person name="Suarez D.L."/>
            <person name="Swayne D.E."/>
        </authorList>
    </citation>
    <scope>NUCLEOTIDE SEQUENCE [LARGE SCALE GENOMIC DNA]</scope>
    <source>
        <strain evidence="4 5">DSM 12555</strain>
    </source>
</reference>
<dbReference type="Gene3D" id="3.30.420.40">
    <property type="match status" value="2"/>
</dbReference>
<dbReference type="GO" id="GO:0042732">
    <property type="term" value="P:D-xylose metabolic process"/>
    <property type="evidence" value="ECO:0007669"/>
    <property type="project" value="UniProtKB-KW"/>
</dbReference>
<evidence type="ECO:0000313" key="5">
    <source>
        <dbReference type="Proteomes" id="UP000192468"/>
    </source>
</evidence>
<gene>
    <name evidence="4" type="ORF">SAMN02745134_02014</name>
</gene>
<dbReference type="PANTHER" id="PTHR18964:SF149">
    <property type="entry name" value="BIFUNCTIONAL UDP-N-ACETYLGLUCOSAMINE 2-EPIMERASE_N-ACETYLMANNOSAMINE KINASE"/>
    <property type="match status" value="1"/>
</dbReference>
<dbReference type="InterPro" id="IPR043129">
    <property type="entry name" value="ATPase_NBD"/>
</dbReference>
<protein>
    <submittedName>
        <fullName evidence="4">Sugar kinase of the NBD/HSP70 family, may contain an N-terminal HTH domain</fullName>
    </submittedName>
</protein>
<dbReference type="OrthoDB" id="9796533at2"/>
<dbReference type="InterPro" id="IPR049874">
    <property type="entry name" value="ROK_cs"/>
</dbReference>
<organism evidence="4 5">
    <name type="scientific">Clostridium acidisoli DSM 12555</name>
    <dbReference type="NCBI Taxonomy" id="1121291"/>
    <lineage>
        <taxon>Bacteria</taxon>
        <taxon>Bacillati</taxon>
        <taxon>Bacillota</taxon>
        <taxon>Clostridia</taxon>
        <taxon>Eubacteriales</taxon>
        <taxon>Clostridiaceae</taxon>
        <taxon>Clostridium</taxon>
    </lineage>
</organism>
<dbReference type="RefSeq" id="WP_084115684.1">
    <property type="nucleotide sequence ID" value="NZ_FWXH01000006.1"/>
</dbReference>
<keyword evidence="5" id="KW-1185">Reference proteome</keyword>
<evidence type="ECO:0000256" key="3">
    <source>
        <dbReference type="ARBA" id="ARBA00022629"/>
    </source>
</evidence>
<dbReference type="Pfam" id="PF00480">
    <property type="entry name" value="ROK"/>
    <property type="match status" value="1"/>
</dbReference>
<dbReference type="Proteomes" id="UP000192468">
    <property type="component" value="Unassembled WGS sequence"/>
</dbReference>
<dbReference type="GO" id="GO:0016301">
    <property type="term" value="F:kinase activity"/>
    <property type="evidence" value="ECO:0007669"/>
    <property type="project" value="UniProtKB-KW"/>
</dbReference>
<accession>A0A1W1XIP2</accession>
<evidence type="ECO:0000313" key="4">
    <source>
        <dbReference type="EMBL" id="SMC23843.1"/>
    </source>
</evidence>